<comment type="caution">
    <text evidence="1">The sequence shown here is derived from an EMBL/GenBank/DDBJ whole genome shotgun (WGS) entry which is preliminary data.</text>
</comment>
<dbReference type="EMBL" id="CM042009">
    <property type="protein sequence ID" value="KAI3791688.1"/>
    <property type="molecule type" value="Genomic_DNA"/>
</dbReference>
<name>A0ACB9H8P3_CICIN</name>
<protein>
    <submittedName>
        <fullName evidence="1">Uncharacterized protein</fullName>
    </submittedName>
</protein>
<evidence type="ECO:0000313" key="1">
    <source>
        <dbReference type="EMBL" id="KAI3791688.1"/>
    </source>
</evidence>
<dbReference type="Proteomes" id="UP001055811">
    <property type="component" value="Linkage Group LG01"/>
</dbReference>
<sequence>MTSNEYVLPIQQPNREYMVNELQIEESKVPEMCAQLYKAYGTTMAGLRALGYDFDYDEYHRFSQMQMRHTWQKFFIDLD</sequence>
<gene>
    <name evidence="1" type="ORF">L2E82_05549</name>
</gene>
<proteinExistence type="predicted"/>
<evidence type="ECO:0000313" key="2">
    <source>
        <dbReference type="Proteomes" id="UP001055811"/>
    </source>
</evidence>
<reference evidence="1 2" key="2">
    <citation type="journal article" date="2022" name="Mol. Ecol. Resour.">
        <title>The genomes of chicory, endive, great burdock and yacon provide insights into Asteraceae paleo-polyploidization history and plant inulin production.</title>
        <authorList>
            <person name="Fan W."/>
            <person name="Wang S."/>
            <person name="Wang H."/>
            <person name="Wang A."/>
            <person name="Jiang F."/>
            <person name="Liu H."/>
            <person name="Zhao H."/>
            <person name="Xu D."/>
            <person name="Zhang Y."/>
        </authorList>
    </citation>
    <scope>NUCLEOTIDE SEQUENCE [LARGE SCALE GENOMIC DNA]</scope>
    <source>
        <strain evidence="2">cv. Punajuju</strain>
        <tissue evidence="1">Leaves</tissue>
    </source>
</reference>
<keyword evidence="2" id="KW-1185">Reference proteome</keyword>
<accession>A0ACB9H8P3</accession>
<organism evidence="1 2">
    <name type="scientific">Cichorium intybus</name>
    <name type="common">Chicory</name>
    <dbReference type="NCBI Taxonomy" id="13427"/>
    <lineage>
        <taxon>Eukaryota</taxon>
        <taxon>Viridiplantae</taxon>
        <taxon>Streptophyta</taxon>
        <taxon>Embryophyta</taxon>
        <taxon>Tracheophyta</taxon>
        <taxon>Spermatophyta</taxon>
        <taxon>Magnoliopsida</taxon>
        <taxon>eudicotyledons</taxon>
        <taxon>Gunneridae</taxon>
        <taxon>Pentapetalae</taxon>
        <taxon>asterids</taxon>
        <taxon>campanulids</taxon>
        <taxon>Asterales</taxon>
        <taxon>Asteraceae</taxon>
        <taxon>Cichorioideae</taxon>
        <taxon>Cichorieae</taxon>
        <taxon>Cichoriinae</taxon>
        <taxon>Cichorium</taxon>
    </lineage>
</organism>
<reference evidence="2" key="1">
    <citation type="journal article" date="2022" name="Mol. Ecol. Resour.">
        <title>The genomes of chicory, endive, great burdock and yacon provide insights into Asteraceae palaeo-polyploidization history and plant inulin production.</title>
        <authorList>
            <person name="Fan W."/>
            <person name="Wang S."/>
            <person name="Wang H."/>
            <person name="Wang A."/>
            <person name="Jiang F."/>
            <person name="Liu H."/>
            <person name="Zhao H."/>
            <person name="Xu D."/>
            <person name="Zhang Y."/>
        </authorList>
    </citation>
    <scope>NUCLEOTIDE SEQUENCE [LARGE SCALE GENOMIC DNA]</scope>
    <source>
        <strain evidence="2">cv. Punajuju</strain>
    </source>
</reference>